<dbReference type="AlphaFoldDB" id="A0A6J7E3L0"/>
<dbReference type="Gene3D" id="1.25.40.10">
    <property type="entry name" value="Tetratricopeptide repeat domain"/>
    <property type="match status" value="1"/>
</dbReference>
<dbReference type="SUPFAM" id="SSF52833">
    <property type="entry name" value="Thioredoxin-like"/>
    <property type="match status" value="1"/>
</dbReference>
<dbReference type="InterPro" id="IPR011990">
    <property type="entry name" value="TPR-like_helical_dom_sf"/>
</dbReference>
<name>A0A6J7E3L0_9ZZZZ</name>
<dbReference type="InterPro" id="IPR013766">
    <property type="entry name" value="Thioredoxin_domain"/>
</dbReference>
<dbReference type="InterPro" id="IPR036249">
    <property type="entry name" value="Thioredoxin-like_sf"/>
</dbReference>
<dbReference type="CDD" id="cd02956">
    <property type="entry name" value="ybbN"/>
    <property type="match status" value="1"/>
</dbReference>
<dbReference type="InterPro" id="IPR017937">
    <property type="entry name" value="Thioredoxin_CS"/>
</dbReference>
<dbReference type="EMBL" id="CAFBLM010000059">
    <property type="protein sequence ID" value="CAB4877672.1"/>
    <property type="molecule type" value="Genomic_DNA"/>
</dbReference>
<keyword evidence="2" id="KW-0249">Electron transport</keyword>
<keyword evidence="1" id="KW-0813">Transport</keyword>
<accession>A0A6J7E3L0</accession>
<organism evidence="5">
    <name type="scientific">freshwater metagenome</name>
    <dbReference type="NCBI Taxonomy" id="449393"/>
    <lineage>
        <taxon>unclassified sequences</taxon>
        <taxon>metagenomes</taxon>
        <taxon>ecological metagenomes</taxon>
    </lineage>
</organism>
<reference evidence="5" key="1">
    <citation type="submission" date="2020-05" db="EMBL/GenBank/DDBJ databases">
        <authorList>
            <person name="Chiriac C."/>
            <person name="Salcher M."/>
            <person name="Ghai R."/>
            <person name="Kavagutti S V."/>
        </authorList>
    </citation>
    <scope>NUCLEOTIDE SEQUENCE</scope>
</reference>
<dbReference type="GO" id="GO:0015035">
    <property type="term" value="F:protein-disulfide reductase activity"/>
    <property type="evidence" value="ECO:0007669"/>
    <property type="project" value="TreeGrafter"/>
</dbReference>
<dbReference type="Pfam" id="PF14561">
    <property type="entry name" value="TPR_20"/>
    <property type="match status" value="1"/>
</dbReference>
<dbReference type="PROSITE" id="PS51352">
    <property type="entry name" value="THIOREDOXIN_2"/>
    <property type="match status" value="1"/>
</dbReference>
<gene>
    <name evidence="5" type="ORF">UFOPK3401_01175</name>
</gene>
<keyword evidence="3" id="KW-1015">Disulfide bond</keyword>
<dbReference type="Gene3D" id="3.40.30.10">
    <property type="entry name" value="Glutaredoxin"/>
    <property type="match status" value="1"/>
</dbReference>
<sequence length="317" mass="34057">MTNLPGGFDSRGVVDLGALAQARQAQAKAKEQVAQELETGVPVPLAFHTGEATFTADVVERSYVVPVVIDFWATWCEPCKQLSPILEKLVAEYDGRWLLAKVDVDVEPKLAQAFSVQGIPALFAVVAGAPLPLFQGALPEPQVRQVLDQLLKVAEQEGVDGQLQGGVVPSGLDEIPEPEITDPELDDAADAIDRGELDVAIALYRQLLIRQPDHEDAKAGLATVLLMQRTAGIDLGEVLLTVASDPDDVQAHLQAADALVLHARAGEGFNLLIDAFKRSTDEDRDLIRTHLLSLFDLLGPEHPAVPVGRLALSNALF</sequence>
<protein>
    <submittedName>
        <fullName evidence="5">Unannotated protein</fullName>
    </submittedName>
</protein>
<dbReference type="PANTHER" id="PTHR45663">
    <property type="entry name" value="GEO12009P1"/>
    <property type="match status" value="1"/>
</dbReference>
<dbReference type="PANTHER" id="PTHR45663:SF11">
    <property type="entry name" value="GEO12009P1"/>
    <property type="match status" value="1"/>
</dbReference>
<feature type="domain" description="Thioredoxin" evidence="4">
    <location>
        <begin position="37"/>
        <end position="152"/>
    </location>
</feature>
<proteinExistence type="predicted"/>
<dbReference type="PROSITE" id="PS00194">
    <property type="entry name" value="THIOREDOXIN_1"/>
    <property type="match status" value="1"/>
</dbReference>
<dbReference type="GO" id="GO:0005737">
    <property type="term" value="C:cytoplasm"/>
    <property type="evidence" value="ECO:0007669"/>
    <property type="project" value="TreeGrafter"/>
</dbReference>
<evidence type="ECO:0000313" key="5">
    <source>
        <dbReference type="EMBL" id="CAB4877672.1"/>
    </source>
</evidence>
<dbReference type="Pfam" id="PF00085">
    <property type="entry name" value="Thioredoxin"/>
    <property type="match status" value="1"/>
</dbReference>
<dbReference type="GO" id="GO:0006950">
    <property type="term" value="P:response to stress"/>
    <property type="evidence" value="ECO:0007669"/>
    <property type="project" value="UniProtKB-ARBA"/>
</dbReference>
<evidence type="ECO:0000256" key="1">
    <source>
        <dbReference type="ARBA" id="ARBA00022448"/>
    </source>
</evidence>
<evidence type="ECO:0000256" key="3">
    <source>
        <dbReference type="ARBA" id="ARBA00023157"/>
    </source>
</evidence>
<evidence type="ECO:0000256" key="2">
    <source>
        <dbReference type="ARBA" id="ARBA00022982"/>
    </source>
</evidence>
<evidence type="ECO:0000259" key="4">
    <source>
        <dbReference type="PROSITE" id="PS51352"/>
    </source>
</evidence>